<sequence>MARPPPDTDFMDPAPENIQQGGWSARHYKQSPAIVYVEAFAVVADIVKHGNCWQALKRRHENAPFTVGLMDVWDFGALALFHALGIKNVVLIHNFPIMSHMYDYMDEAKWPNAEGQTLNYKKQILKNEVFAATVNNDSKIGKSDAFKAEHSASSLIFTTIYEQMTRSPKRCSKMTIFLR</sequence>
<dbReference type="AlphaFoldDB" id="A0A914H8D5"/>
<protein>
    <submittedName>
        <fullName evidence="2">Uncharacterized protein</fullName>
    </submittedName>
</protein>
<organism evidence="1 2">
    <name type="scientific">Globodera rostochiensis</name>
    <name type="common">Golden nematode worm</name>
    <name type="synonym">Heterodera rostochiensis</name>
    <dbReference type="NCBI Taxonomy" id="31243"/>
    <lineage>
        <taxon>Eukaryota</taxon>
        <taxon>Metazoa</taxon>
        <taxon>Ecdysozoa</taxon>
        <taxon>Nematoda</taxon>
        <taxon>Chromadorea</taxon>
        <taxon>Rhabditida</taxon>
        <taxon>Tylenchina</taxon>
        <taxon>Tylenchomorpha</taxon>
        <taxon>Tylenchoidea</taxon>
        <taxon>Heteroderidae</taxon>
        <taxon>Heteroderinae</taxon>
        <taxon>Globodera</taxon>
    </lineage>
</organism>
<proteinExistence type="predicted"/>
<reference evidence="2" key="1">
    <citation type="submission" date="2022-11" db="UniProtKB">
        <authorList>
            <consortium name="WormBaseParasite"/>
        </authorList>
    </citation>
    <scope>IDENTIFICATION</scope>
</reference>
<name>A0A914H8D5_GLORO</name>
<keyword evidence="1" id="KW-1185">Reference proteome</keyword>
<evidence type="ECO:0000313" key="1">
    <source>
        <dbReference type="Proteomes" id="UP000887572"/>
    </source>
</evidence>
<dbReference type="WBParaSite" id="Gr19_v10_g14679.t1">
    <property type="protein sequence ID" value="Gr19_v10_g14679.t1"/>
    <property type="gene ID" value="Gr19_v10_g14679"/>
</dbReference>
<accession>A0A914H8D5</accession>
<dbReference type="Proteomes" id="UP000887572">
    <property type="component" value="Unplaced"/>
</dbReference>
<evidence type="ECO:0000313" key="2">
    <source>
        <dbReference type="WBParaSite" id="Gr19_v10_g14679.t1"/>
    </source>
</evidence>